<dbReference type="GeneID" id="101860822"/>
<dbReference type="Proteomes" id="UP000694888">
    <property type="component" value="Unplaced"/>
</dbReference>
<dbReference type="PANTHER" id="PTHR34927">
    <property type="entry name" value="IQ DOMAIN-CONTAINING PROTEIN K"/>
    <property type="match status" value="1"/>
</dbReference>
<accession>A0ABM0JT49</accession>
<dbReference type="PROSITE" id="PS50096">
    <property type="entry name" value="IQ"/>
    <property type="match status" value="1"/>
</dbReference>
<gene>
    <name evidence="3" type="primary">LOC101860822</name>
</gene>
<dbReference type="PANTHER" id="PTHR34927:SF1">
    <property type="entry name" value="IQ DOMAIN-CONTAINING PROTEIN K"/>
    <property type="match status" value="1"/>
</dbReference>
<dbReference type="InterPro" id="IPR043408">
    <property type="entry name" value="IQCK"/>
</dbReference>
<evidence type="ECO:0000313" key="2">
    <source>
        <dbReference type="Proteomes" id="UP000694888"/>
    </source>
</evidence>
<dbReference type="InterPro" id="IPR000048">
    <property type="entry name" value="IQ_motif_EF-hand-BS"/>
</dbReference>
<proteinExistence type="predicted"/>
<sequence length="291" mass="33849">MSVITKVPEPNLWEEICKEFTHQKPPFTPDDDAASVTTDYSDYDPSRHNPVFYGKMFAPVRTDEDATGEFDAADSHPSCVGFTFTEKPPKAASPPPPLPPNKNTCTPTEYLNHYVFPWLLPALEAMLKQAKLEKCFEEEPLTDEDKRRRTKFNACDFITEHLYRHNPNSKSDGRADIELWDIPFVKEWLKDHPRPPLPMSLIWTDEEAALIIQSFWRGYLVRRDPEVQELRCWQREWREENRGIQHRVSEFWEKQMPDGDQPTPNASEQQIDQLKPEEPSVVIKSPVPTSE</sequence>
<dbReference type="CDD" id="cd22969">
    <property type="entry name" value="DD_IQCK"/>
    <property type="match status" value="1"/>
</dbReference>
<name>A0ABM0JT49_APLCA</name>
<evidence type="ECO:0000313" key="3">
    <source>
        <dbReference type="RefSeq" id="XP_005100888.1"/>
    </source>
</evidence>
<feature type="compositionally biased region" description="Polar residues" evidence="1">
    <location>
        <begin position="262"/>
        <end position="272"/>
    </location>
</feature>
<dbReference type="CDD" id="cd23767">
    <property type="entry name" value="IQCD"/>
    <property type="match status" value="1"/>
</dbReference>
<feature type="region of interest" description="Disordered" evidence="1">
    <location>
        <begin position="22"/>
        <end position="42"/>
    </location>
</feature>
<evidence type="ECO:0000256" key="1">
    <source>
        <dbReference type="SAM" id="MobiDB-lite"/>
    </source>
</evidence>
<keyword evidence="2" id="KW-1185">Reference proteome</keyword>
<feature type="region of interest" description="Disordered" evidence="1">
    <location>
        <begin position="251"/>
        <end position="291"/>
    </location>
</feature>
<dbReference type="RefSeq" id="XP_005100888.1">
    <property type="nucleotide sequence ID" value="XM_005100831.3"/>
</dbReference>
<organism evidence="2 3">
    <name type="scientific">Aplysia californica</name>
    <name type="common">California sea hare</name>
    <dbReference type="NCBI Taxonomy" id="6500"/>
    <lineage>
        <taxon>Eukaryota</taxon>
        <taxon>Metazoa</taxon>
        <taxon>Spiralia</taxon>
        <taxon>Lophotrochozoa</taxon>
        <taxon>Mollusca</taxon>
        <taxon>Gastropoda</taxon>
        <taxon>Heterobranchia</taxon>
        <taxon>Euthyneura</taxon>
        <taxon>Tectipleura</taxon>
        <taxon>Aplysiida</taxon>
        <taxon>Aplysioidea</taxon>
        <taxon>Aplysiidae</taxon>
        <taxon>Aplysia</taxon>
    </lineage>
</organism>
<protein>
    <submittedName>
        <fullName evidence="3">IQ domain-containing protein K isoform X1</fullName>
    </submittedName>
</protein>
<reference evidence="3" key="1">
    <citation type="submission" date="2025-08" db="UniProtKB">
        <authorList>
            <consortium name="RefSeq"/>
        </authorList>
    </citation>
    <scope>IDENTIFICATION</scope>
</reference>
<dbReference type="Pfam" id="PF00612">
    <property type="entry name" value="IQ"/>
    <property type="match status" value="1"/>
</dbReference>